<name>A0A918ALU7_9PSEU</name>
<feature type="compositionally biased region" description="Basic and acidic residues" evidence="1">
    <location>
        <begin position="39"/>
        <end position="58"/>
    </location>
</feature>
<feature type="region of interest" description="Disordered" evidence="1">
    <location>
        <begin position="24"/>
        <end position="59"/>
    </location>
</feature>
<proteinExistence type="predicted"/>
<evidence type="ECO:0000313" key="3">
    <source>
        <dbReference type="Proteomes" id="UP000639606"/>
    </source>
</evidence>
<feature type="compositionally biased region" description="Low complexity" evidence="1">
    <location>
        <begin position="27"/>
        <end position="38"/>
    </location>
</feature>
<dbReference type="RefSeq" id="WP_189224175.1">
    <property type="nucleotide sequence ID" value="NZ_BMRG01000005.1"/>
</dbReference>
<accession>A0A918ALU7</accession>
<organism evidence="2 3">
    <name type="scientific">Saccharothrix coeruleofusca</name>
    <dbReference type="NCBI Taxonomy" id="33919"/>
    <lineage>
        <taxon>Bacteria</taxon>
        <taxon>Bacillati</taxon>
        <taxon>Actinomycetota</taxon>
        <taxon>Actinomycetes</taxon>
        <taxon>Pseudonocardiales</taxon>
        <taxon>Pseudonocardiaceae</taxon>
        <taxon>Saccharothrix</taxon>
    </lineage>
</organism>
<reference evidence="2" key="1">
    <citation type="journal article" date="2014" name="Int. J. Syst. Evol. Microbiol.">
        <title>Complete genome sequence of Corynebacterium casei LMG S-19264T (=DSM 44701T), isolated from a smear-ripened cheese.</title>
        <authorList>
            <consortium name="US DOE Joint Genome Institute (JGI-PGF)"/>
            <person name="Walter F."/>
            <person name="Albersmeier A."/>
            <person name="Kalinowski J."/>
            <person name="Ruckert C."/>
        </authorList>
    </citation>
    <scope>NUCLEOTIDE SEQUENCE</scope>
    <source>
        <strain evidence="2">JCM 3313</strain>
    </source>
</reference>
<evidence type="ECO:0000256" key="1">
    <source>
        <dbReference type="SAM" id="MobiDB-lite"/>
    </source>
</evidence>
<evidence type="ECO:0000313" key="2">
    <source>
        <dbReference type="EMBL" id="GGP58306.1"/>
    </source>
</evidence>
<protein>
    <submittedName>
        <fullName evidence="2">Uncharacterized protein</fullName>
    </submittedName>
</protein>
<comment type="caution">
    <text evidence="2">The sequence shown here is derived from an EMBL/GenBank/DDBJ whole genome shotgun (WGS) entry which is preliminary data.</text>
</comment>
<gene>
    <name evidence="2" type="ORF">GCM10010185_33450</name>
</gene>
<reference evidence="2" key="2">
    <citation type="submission" date="2020-09" db="EMBL/GenBank/DDBJ databases">
        <authorList>
            <person name="Sun Q."/>
            <person name="Ohkuma M."/>
        </authorList>
    </citation>
    <scope>NUCLEOTIDE SEQUENCE</scope>
    <source>
        <strain evidence="2">JCM 3313</strain>
    </source>
</reference>
<feature type="region of interest" description="Disordered" evidence="1">
    <location>
        <begin position="88"/>
        <end position="138"/>
    </location>
</feature>
<sequence>MTGTQDAFARFRADVEAAVTRGRRAAAEGGARAAALRGGNRELAERARGGRVPAERHAATSADLQRVAAGFRAARGLPVERLPAAEELLAPPAESQEQTRANANPVAPLGSRPPAGPKGQLPLNSDDDEDFSQARILY</sequence>
<keyword evidence="3" id="KW-1185">Reference proteome</keyword>
<dbReference type="Proteomes" id="UP000639606">
    <property type="component" value="Unassembled WGS sequence"/>
</dbReference>
<dbReference type="EMBL" id="BMRG01000005">
    <property type="protein sequence ID" value="GGP58306.1"/>
    <property type="molecule type" value="Genomic_DNA"/>
</dbReference>
<dbReference type="AlphaFoldDB" id="A0A918ALU7"/>